<name>X6MKG5_RETFI</name>
<accession>X6MKG5</accession>
<keyword evidence="3" id="KW-1185">Reference proteome</keyword>
<proteinExistence type="predicted"/>
<feature type="coiled-coil region" evidence="1">
    <location>
        <begin position="23"/>
        <end position="72"/>
    </location>
</feature>
<sequence length="133" mass="16283">SKAFLKKNNRDKLKQLYHKEIKLNKTKQKNRELKILLNKEKQNYESEKALRKQKGENRIRKKNQELKIELEREKYFQNEIEKWKQSSESEKRLSQQLLEQLQNIILFFPPTLFKNVEITTNNKKIEKQKNVKI</sequence>
<evidence type="ECO:0000313" key="3">
    <source>
        <dbReference type="Proteomes" id="UP000023152"/>
    </source>
</evidence>
<evidence type="ECO:0000256" key="1">
    <source>
        <dbReference type="SAM" id="Coils"/>
    </source>
</evidence>
<feature type="non-terminal residue" evidence="2">
    <location>
        <position position="1"/>
    </location>
</feature>
<organism evidence="2 3">
    <name type="scientific">Reticulomyxa filosa</name>
    <dbReference type="NCBI Taxonomy" id="46433"/>
    <lineage>
        <taxon>Eukaryota</taxon>
        <taxon>Sar</taxon>
        <taxon>Rhizaria</taxon>
        <taxon>Retaria</taxon>
        <taxon>Foraminifera</taxon>
        <taxon>Monothalamids</taxon>
        <taxon>Reticulomyxidae</taxon>
        <taxon>Reticulomyxa</taxon>
    </lineage>
</organism>
<gene>
    <name evidence="2" type="ORF">RFI_23803</name>
</gene>
<dbReference type="AlphaFoldDB" id="X6MKG5"/>
<dbReference type="EMBL" id="ASPP01020534">
    <property type="protein sequence ID" value="ETO13565.1"/>
    <property type="molecule type" value="Genomic_DNA"/>
</dbReference>
<reference evidence="2 3" key="1">
    <citation type="journal article" date="2013" name="Curr. Biol.">
        <title>The Genome of the Foraminiferan Reticulomyxa filosa.</title>
        <authorList>
            <person name="Glockner G."/>
            <person name="Hulsmann N."/>
            <person name="Schleicher M."/>
            <person name="Noegel A.A."/>
            <person name="Eichinger L."/>
            <person name="Gallinger C."/>
            <person name="Pawlowski J."/>
            <person name="Sierra R."/>
            <person name="Euteneuer U."/>
            <person name="Pillet L."/>
            <person name="Moustafa A."/>
            <person name="Platzer M."/>
            <person name="Groth M."/>
            <person name="Szafranski K."/>
            <person name="Schliwa M."/>
        </authorList>
    </citation>
    <scope>NUCLEOTIDE SEQUENCE [LARGE SCALE GENOMIC DNA]</scope>
</reference>
<comment type="caution">
    <text evidence="2">The sequence shown here is derived from an EMBL/GenBank/DDBJ whole genome shotgun (WGS) entry which is preliminary data.</text>
</comment>
<evidence type="ECO:0000313" key="2">
    <source>
        <dbReference type="EMBL" id="ETO13565.1"/>
    </source>
</evidence>
<keyword evidence="1" id="KW-0175">Coiled coil</keyword>
<dbReference type="Proteomes" id="UP000023152">
    <property type="component" value="Unassembled WGS sequence"/>
</dbReference>
<protein>
    <submittedName>
        <fullName evidence="2">Uncharacterized protein</fullName>
    </submittedName>
</protein>